<dbReference type="Gene3D" id="3.30.43.10">
    <property type="entry name" value="Uridine Diphospho-n-acetylenolpyruvylglucosamine Reductase, domain 2"/>
    <property type="match status" value="1"/>
</dbReference>
<dbReference type="InterPro" id="IPR036635">
    <property type="entry name" value="MurB_C_sf"/>
</dbReference>
<dbReference type="InterPro" id="IPR011601">
    <property type="entry name" value="MurB_C"/>
</dbReference>
<dbReference type="GO" id="GO:0009252">
    <property type="term" value="P:peptidoglycan biosynthetic process"/>
    <property type="evidence" value="ECO:0007669"/>
    <property type="project" value="UniProtKB-UniRule"/>
</dbReference>
<dbReference type="AlphaFoldDB" id="A0A0G1XBI3"/>
<dbReference type="HAMAP" id="MF_00037">
    <property type="entry name" value="MurB"/>
    <property type="match status" value="1"/>
</dbReference>
<dbReference type="SUPFAM" id="SSF56194">
    <property type="entry name" value="Uridine diphospho-N-Acetylenolpyruvylglucosamine reductase, MurB, C-terminal domain"/>
    <property type="match status" value="1"/>
</dbReference>
<dbReference type="NCBIfam" id="NF000755">
    <property type="entry name" value="PRK00046.1"/>
    <property type="match status" value="1"/>
</dbReference>
<dbReference type="Proteomes" id="UP000034956">
    <property type="component" value="Unassembled WGS sequence"/>
</dbReference>
<proteinExistence type="inferred from homology"/>
<dbReference type="InterPro" id="IPR016167">
    <property type="entry name" value="FAD-bd_PCMH_sub1"/>
</dbReference>
<feature type="active site" evidence="16">
    <location>
        <position position="166"/>
    </location>
</feature>
<dbReference type="Gene3D" id="3.30.465.10">
    <property type="match status" value="1"/>
</dbReference>
<dbReference type="Pfam" id="PF01565">
    <property type="entry name" value="FAD_binding_4"/>
    <property type="match status" value="1"/>
</dbReference>
<dbReference type="InterPro" id="IPR016166">
    <property type="entry name" value="FAD-bd_PCMH"/>
</dbReference>
<keyword evidence="11 16" id="KW-0573">Peptidoglycan synthesis</keyword>
<evidence type="ECO:0000256" key="8">
    <source>
        <dbReference type="ARBA" id="ARBA00022827"/>
    </source>
</evidence>
<evidence type="ECO:0000256" key="9">
    <source>
        <dbReference type="ARBA" id="ARBA00022857"/>
    </source>
</evidence>
<comment type="subcellular location">
    <subcellularLocation>
        <location evidence="3 16">Cytoplasm</location>
    </subcellularLocation>
</comment>
<dbReference type="PANTHER" id="PTHR21071">
    <property type="entry name" value="UDP-N-ACETYLENOLPYRUVOYLGLUCOSAMINE REDUCTASE"/>
    <property type="match status" value="1"/>
</dbReference>
<keyword evidence="13 16" id="KW-0131">Cell cycle</keyword>
<dbReference type="PROSITE" id="PS51387">
    <property type="entry name" value="FAD_PCMH"/>
    <property type="match status" value="1"/>
</dbReference>
<accession>A0A0G1XBI3</accession>
<dbReference type="SUPFAM" id="SSF56176">
    <property type="entry name" value="FAD-binding/transporter-associated domain-like"/>
    <property type="match status" value="1"/>
</dbReference>
<evidence type="ECO:0000256" key="3">
    <source>
        <dbReference type="ARBA" id="ARBA00004496"/>
    </source>
</evidence>
<dbReference type="EMBL" id="LCPF01000001">
    <property type="protein sequence ID" value="KKU91655.1"/>
    <property type="molecule type" value="Genomic_DNA"/>
</dbReference>
<keyword evidence="12 16" id="KW-0560">Oxidoreductase</keyword>
<dbReference type="EC" id="1.3.1.98" evidence="16"/>
<comment type="pathway">
    <text evidence="4 16">Cell wall biogenesis; peptidoglycan biosynthesis.</text>
</comment>
<keyword evidence="5 16" id="KW-0963">Cytoplasm</keyword>
<dbReference type="InterPro" id="IPR036318">
    <property type="entry name" value="FAD-bd_PCMH-like_sf"/>
</dbReference>
<protein>
    <recommendedName>
        <fullName evidence="16">UDP-N-acetylenolpyruvoylglucosamine reductase</fullName>
        <ecNumber evidence="16">1.3.1.98</ecNumber>
    </recommendedName>
    <alternativeName>
        <fullName evidence="16">UDP-N-acetylmuramate dehydrogenase</fullName>
    </alternativeName>
</protein>
<evidence type="ECO:0000256" key="1">
    <source>
        <dbReference type="ARBA" id="ARBA00001974"/>
    </source>
</evidence>
<gene>
    <name evidence="16" type="primary">murB</name>
    <name evidence="18" type="ORF">UY23_C0001G0261</name>
</gene>
<keyword evidence="9 16" id="KW-0521">NADP</keyword>
<evidence type="ECO:0000256" key="7">
    <source>
        <dbReference type="ARBA" id="ARBA00022630"/>
    </source>
</evidence>
<dbReference type="InterPro" id="IPR006094">
    <property type="entry name" value="Oxid_FAD_bind_N"/>
</dbReference>
<evidence type="ECO:0000259" key="17">
    <source>
        <dbReference type="PROSITE" id="PS51387"/>
    </source>
</evidence>
<dbReference type="GO" id="GO:0071555">
    <property type="term" value="P:cell wall organization"/>
    <property type="evidence" value="ECO:0007669"/>
    <property type="project" value="UniProtKB-KW"/>
</dbReference>
<dbReference type="GO" id="GO:0008360">
    <property type="term" value="P:regulation of cell shape"/>
    <property type="evidence" value="ECO:0007669"/>
    <property type="project" value="UniProtKB-KW"/>
</dbReference>
<dbReference type="Pfam" id="PF02873">
    <property type="entry name" value="MurB_C"/>
    <property type="match status" value="1"/>
</dbReference>
<dbReference type="NCBIfam" id="TIGR00179">
    <property type="entry name" value="murB"/>
    <property type="match status" value="1"/>
</dbReference>
<dbReference type="UniPathway" id="UPA00219"/>
<comment type="function">
    <text evidence="2 16">Cell wall formation.</text>
</comment>
<comment type="caution">
    <text evidence="18">The sequence shown here is derived from an EMBL/GenBank/DDBJ whole genome shotgun (WGS) entry which is preliminary data.</text>
</comment>
<dbReference type="InterPro" id="IPR003170">
    <property type="entry name" value="MurB"/>
</dbReference>
<name>A0A0G1XBI3_9BACT</name>
<evidence type="ECO:0000256" key="4">
    <source>
        <dbReference type="ARBA" id="ARBA00004752"/>
    </source>
</evidence>
<reference evidence="18 19" key="1">
    <citation type="journal article" date="2015" name="Nature">
        <title>rRNA introns, odd ribosomes, and small enigmatic genomes across a large radiation of phyla.</title>
        <authorList>
            <person name="Brown C.T."/>
            <person name="Hug L.A."/>
            <person name="Thomas B.C."/>
            <person name="Sharon I."/>
            <person name="Castelle C.J."/>
            <person name="Singh A."/>
            <person name="Wilkins M.J."/>
            <person name="Williams K.H."/>
            <person name="Banfield J.F."/>
        </authorList>
    </citation>
    <scope>NUCLEOTIDE SEQUENCE [LARGE SCALE GENOMIC DNA]</scope>
</reference>
<evidence type="ECO:0000256" key="12">
    <source>
        <dbReference type="ARBA" id="ARBA00023002"/>
    </source>
</evidence>
<feature type="active site" description="Proton donor" evidence="16">
    <location>
        <position position="240"/>
    </location>
</feature>
<evidence type="ECO:0000256" key="13">
    <source>
        <dbReference type="ARBA" id="ARBA00023306"/>
    </source>
</evidence>
<evidence type="ECO:0000256" key="6">
    <source>
        <dbReference type="ARBA" id="ARBA00022618"/>
    </source>
</evidence>
<dbReference type="InterPro" id="IPR016169">
    <property type="entry name" value="FAD-bd_PCMH_sub2"/>
</dbReference>
<keyword evidence="8 16" id="KW-0274">FAD</keyword>
<dbReference type="NCBIfam" id="NF010478">
    <property type="entry name" value="PRK13903.1"/>
    <property type="match status" value="1"/>
</dbReference>
<dbReference type="GO" id="GO:0008762">
    <property type="term" value="F:UDP-N-acetylmuramate dehydrogenase activity"/>
    <property type="evidence" value="ECO:0007669"/>
    <property type="project" value="UniProtKB-UniRule"/>
</dbReference>
<evidence type="ECO:0000313" key="18">
    <source>
        <dbReference type="EMBL" id="KKU91655.1"/>
    </source>
</evidence>
<comment type="cofactor">
    <cofactor evidence="1 16">
        <name>FAD</name>
        <dbReference type="ChEBI" id="CHEBI:57692"/>
    </cofactor>
</comment>
<sequence length="341" mass="37213">MTPILENIPLAPHSTFRLGGLARYFAEAGSPAAIPELVAFAQKKNLPIHVLGEGSNTIFSDAAINKFFLKLGFDAIREIRKDQTEVVIEIEAGVSWDKAVAWSVERGYQGIETLSGIPGTVGAAPIQNIGAYGQEFANVAVEIRAYDIESSSPIVLRPKDCEFGYRISVFKKSGRGRYIITGVTIRLSLLPPAIPAYPGIKEKLASEGISSPSLQDIRRIILATRAEKLPDPRKYPNVGSFFENPLISQAQAEKLKRNYPNLPIFPASGGKAKVSAGWLIDACGLKEKDFDHLHVDKRNALVLVNDGSATFQTVIETAQEIIKSVRTKFGIELEIEPDLVS</sequence>
<feature type="active site" evidence="16">
    <location>
        <position position="336"/>
    </location>
</feature>
<evidence type="ECO:0000256" key="10">
    <source>
        <dbReference type="ARBA" id="ARBA00022960"/>
    </source>
</evidence>
<keyword evidence="7 16" id="KW-0285">Flavoprotein</keyword>
<evidence type="ECO:0000256" key="2">
    <source>
        <dbReference type="ARBA" id="ARBA00003921"/>
    </source>
</evidence>
<keyword evidence="10 16" id="KW-0133">Cell shape</keyword>
<dbReference type="GO" id="GO:0071949">
    <property type="term" value="F:FAD binding"/>
    <property type="evidence" value="ECO:0007669"/>
    <property type="project" value="InterPro"/>
</dbReference>
<comment type="catalytic activity">
    <reaction evidence="15 16">
        <text>UDP-N-acetyl-alpha-D-muramate + NADP(+) = UDP-N-acetyl-3-O-(1-carboxyvinyl)-alpha-D-glucosamine + NADPH + H(+)</text>
        <dbReference type="Rhea" id="RHEA:12248"/>
        <dbReference type="ChEBI" id="CHEBI:15378"/>
        <dbReference type="ChEBI" id="CHEBI:57783"/>
        <dbReference type="ChEBI" id="CHEBI:58349"/>
        <dbReference type="ChEBI" id="CHEBI:68483"/>
        <dbReference type="ChEBI" id="CHEBI:70757"/>
        <dbReference type="EC" id="1.3.1.98"/>
    </reaction>
</comment>
<keyword evidence="6 16" id="KW-0132">Cell division</keyword>
<feature type="domain" description="FAD-binding PCMH-type" evidence="17">
    <location>
        <begin position="17"/>
        <end position="190"/>
    </location>
</feature>
<evidence type="ECO:0000256" key="5">
    <source>
        <dbReference type="ARBA" id="ARBA00022490"/>
    </source>
</evidence>
<organism evidence="18 19">
    <name type="scientific">Candidatus Jorgensenbacteria bacterium GW2011_GWA1_48_11</name>
    <dbReference type="NCBI Taxonomy" id="1618660"/>
    <lineage>
        <taxon>Bacteria</taxon>
        <taxon>Candidatus Joergenseniibacteriota</taxon>
    </lineage>
</organism>
<dbReference type="GO" id="GO:0051301">
    <property type="term" value="P:cell division"/>
    <property type="evidence" value="ECO:0007669"/>
    <property type="project" value="UniProtKB-KW"/>
</dbReference>
<keyword evidence="14 16" id="KW-0961">Cell wall biogenesis/degradation</keyword>
<evidence type="ECO:0000256" key="11">
    <source>
        <dbReference type="ARBA" id="ARBA00022984"/>
    </source>
</evidence>
<evidence type="ECO:0000256" key="15">
    <source>
        <dbReference type="ARBA" id="ARBA00048914"/>
    </source>
</evidence>
<evidence type="ECO:0000256" key="14">
    <source>
        <dbReference type="ARBA" id="ARBA00023316"/>
    </source>
</evidence>
<dbReference type="PATRIC" id="fig|1618660.3.peg.267"/>
<dbReference type="Gene3D" id="3.90.78.10">
    <property type="entry name" value="UDP-N-acetylenolpyruvoylglucosamine reductase, C-terminal domain"/>
    <property type="match status" value="1"/>
</dbReference>
<evidence type="ECO:0000256" key="16">
    <source>
        <dbReference type="HAMAP-Rule" id="MF_00037"/>
    </source>
</evidence>
<dbReference type="GO" id="GO:0005829">
    <property type="term" value="C:cytosol"/>
    <property type="evidence" value="ECO:0007669"/>
    <property type="project" value="TreeGrafter"/>
</dbReference>
<evidence type="ECO:0000313" key="19">
    <source>
        <dbReference type="Proteomes" id="UP000034956"/>
    </source>
</evidence>
<comment type="similarity">
    <text evidence="16">Belongs to the MurB family.</text>
</comment>
<dbReference type="PANTHER" id="PTHR21071:SF4">
    <property type="entry name" value="UDP-N-ACETYLENOLPYRUVOYLGLUCOSAMINE REDUCTASE"/>
    <property type="match status" value="1"/>
</dbReference>